<keyword evidence="2" id="KW-1185">Reference proteome</keyword>
<dbReference type="Gene3D" id="3.90.190.10">
    <property type="entry name" value="Protein tyrosine phosphatase superfamily"/>
    <property type="match status" value="1"/>
</dbReference>
<dbReference type="InterPro" id="IPR029021">
    <property type="entry name" value="Prot-tyrosine_phosphatase-like"/>
</dbReference>
<dbReference type="PROSITE" id="PS00383">
    <property type="entry name" value="TYR_PHOSPHATASE_1"/>
    <property type="match status" value="1"/>
</dbReference>
<dbReference type="InterPro" id="IPR026893">
    <property type="entry name" value="Tyr/Ser_Pase_IphP-type"/>
</dbReference>
<name>A0A285UZX7_9HYPH</name>
<dbReference type="SUPFAM" id="SSF52799">
    <property type="entry name" value="(Phosphotyrosine protein) phosphatases II"/>
    <property type="match status" value="1"/>
</dbReference>
<dbReference type="EMBL" id="OBQD01000029">
    <property type="protein sequence ID" value="SOC47343.1"/>
    <property type="molecule type" value="Genomic_DNA"/>
</dbReference>
<gene>
    <name evidence="1" type="ORF">SAMN05892877_1294</name>
</gene>
<protein>
    <submittedName>
        <fullName evidence="1">Tyrosine phosphatase family protein</fullName>
    </submittedName>
</protein>
<sequence length="122" mass="13467">MADPKSAARILGGGKAEAMFVRGYRDLVSLPSALEGYKMFFHTLADGALRPLLFHCTTGKDRTGWAAAVLLTVLGVRPEYIHAAFEEVQSRFGSMDNYLSDGLRLNHEMQSHIRDVLTEVAI</sequence>
<dbReference type="GO" id="GO:0004721">
    <property type="term" value="F:phosphoprotein phosphatase activity"/>
    <property type="evidence" value="ECO:0007669"/>
    <property type="project" value="InterPro"/>
</dbReference>
<dbReference type="Proteomes" id="UP000219167">
    <property type="component" value="Unassembled WGS sequence"/>
</dbReference>
<proteinExistence type="predicted"/>
<dbReference type="Pfam" id="PF13350">
    <property type="entry name" value="Y_phosphatase3"/>
    <property type="match status" value="1"/>
</dbReference>
<reference evidence="1 2" key="1">
    <citation type="submission" date="2017-08" db="EMBL/GenBank/DDBJ databases">
        <authorList>
            <person name="de Groot N.N."/>
        </authorList>
    </citation>
    <scope>NUCLEOTIDE SEQUENCE [LARGE SCALE GENOMIC DNA]</scope>
    <source>
        <strain evidence="1 2">JC85</strain>
    </source>
</reference>
<dbReference type="AlphaFoldDB" id="A0A285UZX7"/>
<organism evidence="1 2">
    <name type="scientific">Rhizobium subbaraonis</name>
    <dbReference type="NCBI Taxonomy" id="908946"/>
    <lineage>
        <taxon>Bacteria</taxon>
        <taxon>Pseudomonadati</taxon>
        <taxon>Pseudomonadota</taxon>
        <taxon>Alphaproteobacteria</taxon>
        <taxon>Hyphomicrobiales</taxon>
        <taxon>Rhizobiaceae</taxon>
        <taxon>Rhizobium/Agrobacterium group</taxon>
        <taxon>Rhizobium</taxon>
    </lineage>
</organism>
<dbReference type="RefSeq" id="WP_280952701.1">
    <property type="nucleotide sequence ID" value="NZ_OBQD01000029.1"/>
</dbReference>
<dbReference type="InterPro" id="IPR016130">
    <property type="entry name" value="Tyr_Pase_AS"/>
</dbReference>
<evidence type="ECO:0000313" key="1">
    <source>
        <dbReference type="EMBL" id="SOC47343.1"/>
    </source>
</evidence>
<accession>A0A285UZX7</accession>
<evidence type="ECO:0000313" key="2">
    <source>
        <dbReference type="Proteomes" id="UP000219167"/>
    </source>
</evidence>